<keyword evidence="2" id="KW-1185">Reference proteome</keyword>
<evidence type="ECO:0000313" key="2">
    <source>
        <dbReference type="Proteomes" id="UP000494206"/>
    </source>
</evidence>
<comment type="caution">
    <text evidence="1">The sequence shown here is derived from an EMBL/GenBank/DDBJ whole genome shotgun (WGS) entry which is preliminary data.</text>
</comment>
<gene>
    <name evidence="1" type="ORF">CBOVIS_LOCUS8310</name>
</gene>
<dbReference type="OrthoDB" id="5793558at2759"/>
<proteinExistence type="predicted"/>
<name>A0A8S1EXQ0_9PELO</name>
<sequence length="600" mass="66480">MQSIFPPLYEAVFQNLTESYLTILDSLYIDEDICPQREGFDSECDRRCAQLYPMRISSGCRTRSSGTLLSFFGIRSFVCTCHLANIACANIQFAMHPFHMAVVQQHSYLTSLANGEQTCDQISNTAQRLTCRDNFQPPNCNWRLSKEFEWFSAQPNGGPMPGEAPVGLYLAGSSQSGATWATVSTCDGLCSKTSVNLTARIWRPPTVVVELCFKEKETTLCAPVQSSNGRLLNEVIPETPYYQVMLRFSNVSAGEMVLLDDLSVSYQPCDLSQPSSVQSSGTSQVAPVRLTHRSREGILPKRICQNGDCVHSASHVADPYPAPNIAHSQKMCVGRAGLAICRQKCKSLDTSDSAARCIRQRDNPLVKKCICQVRRSPIRKIDGGSRISDDVKSDEQLSQNRILADDSIMKSDPMGAVLNSSTWCNLMERDICTQKCGAENPESSGVCHTPQNCECRMKTTCSVNTCNFEKGTKCGWADLRMLSQHFNNISVAMKKGDENRYGISRLKSSSYSGLLYKANLIGPISMSVDVFPSHVIDVRICVQNLRKCQSQTIAARSWNRISAKIKVPSTEKIFVLFYNSEKTPKSIAIDNIIIRNGTCV</sequence>
<dbReference type="AlphaFoldDB" id="A0A8S1EXQ0"/>
<protein>
    <recommendedName>
        <fullName evidence="3">MAM domain-containing protein</fullName>
    </recommendedName>
</protein>
<reference evidence="1 2" key="1">
    <citation type="submission" date="2020-04" db="EMBL/GenBank/DDBJ databases">
        <authorList>
            <person name="Laetsch R D."/>
            <person name="Stevens L."/>
            <person name="Kumar S."/>
            <person name="Blaxter L. M."/>
        </authorList>
    </citation>
    <scope>NUCLEOTIDE SEQUENCE [LARGE SCALE GENOMIC DNA]</scope>
</reference>
<dbReference type="Proteomes" id="UP000494206">
    <property type="component" value="Unassembled WGS sequence"/>
</dbReference>
<organism evidence="1 2">
    <name type="scientific">Caenorhabditis bovis</name>
    <dbReference type="NCBI Taxonomy" id="2654633"/>
    <lineage>
        <taxon>Eukaryota</taxon>
        <taxon>Metazoa</taxon>
        <taxon>Ecdysozoa</taxon>
        <taxon>Nematoda</taxon>
        <taxon>Chromadorea</taxon>
        <taxon>Rhabditida</taxon>
        <taxon>Rhabditina</taxon>
        <taxon>Rhabditomorpha</taxon>
        <taxon>Rhabditoidea</taxon>
        <taxon>Rhabditidae</taxon>
        <taxon>Peloderinae</taxon>
        <taxon>Caenorhabditis</taxon>
    </lineage>
</organism>
<dbReference type="EMBL" id="CADEPM010000005">
    <property type="protein sequence ID" value="CAB3406208.1"/>
    <property type="molecule type" value="Genomic_DNA"/>
</dbReference>
<accession>A0A8S1EXQ0</accession>
<evidence type="ECO:0000313" key="1">
    <source>
        <dbReference type="EMBL" id="CAB3406208.1"/>
    </source>
</evidence>
<evidence type="ECO:0008006" key="3">
    <source>
        <dbReference type="Google" id="ProtNLM"/>
    </source>
</evidence>